<dbReference type="GO" id="GO:0003677">
    <property type="term" value="F:DNA binding"/>
    <property type="evidence" value="ECO:0007669"/>
    <property type="project" value="UniProtKB-KW"/>
</dbReference>
<evidence type="ECO:0000256" key="3">
    <source>
        <dbReference type="ARBA" id="ARBA00023163"/>
    </source>
</evidence>
<gene>
    <name evidence="5" type="ORF">NIES2135_25020</name>
</gene>
<keyword evidence="2" id="KW-0238">DNA-binding</keyword>
<name>A0A1Z4JG81_LEPBY</name>
<dbReference type="InterPro" id="IPR014710">
    <property type="entry name" value="RmlC-like_jellyroll"/>
</dbReference>
<dbReference type="InterPro" id="IPR050397">
    <property type="entry name" value="Env_Response_Regulators"/>
</dbReference>
<dbReference type="PANTHER" id="PTHR24567">
    <property type="entry name" value="CRP FAMILY TRANSCRIPTIONAL REGULATORY PROTEIN"/>
    <property type="match status" value="1"/>
</dbReference>
<evidence type="ECO:0000313" key="6">
    <source>
        <dbReference type="Proteomes" id="UP000217895"/>
    </source>
</evidence>
<sequence>MKATIEQLAKVAIFAHLNPEQAAQLLPDANVQHYQAGEMIMQENDRLSATLYALIEGKLRVVKTATTGKETLLRILSTGDFFAAPALFGNAIAPATVIAESSVQVLTVKRETLLKAIQMTPEIALSMMAVFNQRLQQLHETVHGLVSERAIVRLARLIQDAATEQQMNLTQETEVNLQSHYHMARRIGITYEECVRLFKQMQGIVSYRRGGKITILNQQALHSLAHGEVEL</sequence>
<keyword evidence="3" id="KW-0804">Transcription</keyword>
<dbReference type="Proteomes" id="UP000217895">
    <property type="component" value="Chromosome"/>
</dbReference>
<evidence type="ECO:0000259" key="4">
    <source>
        <dbReference type="PROSITE" id="PS50042"/>
    </source>
</evidence>
<proteinExistence type="predicted"/>
<dbReference type="InterPro" id="IPR000595">
    <property type="entry name" value="cNMP-bd_dom"/>
</dbReference>
<keyword evidence="6" id="KW-1185">Reference proteome</keyword>
<dbReference type="AlphaFoldDB" id="A0A1Z4JG81"/>
<dbReference type="Pfam" id="PF00027">
    <property type="entry name" value="cNMP_binding"/>
    <property type="match status" value="1"/>
</dbReference>
<dbReference type="InterPro" id="IPR036388">
    <property type="entry name" value="WH-like_DNA-bd_sf"/>
</dbReference>
<dbReference type="GO" id="GO:0003700">
    <property type="term" value="F:DNA-binding transcription factor activity"/>
    <property type="evidence" value="ECO:0007669"/>
    <property type="project" value="TreeGrafter"/>
</dbReference>
<dbReference type="SUPFAM" id="SSF51206">
    <property type="entry name" value="cAMP-binding domain-like"/>
    <property type="match status" value="1"/>
</dbReference>
<dbReference type="SMART" id="SM00100">
    <property type="entry name" value="cNMP"/>
    <property type="match status" value="1"/>
</dbReference>
<evidence type="ECO:0000256" key="1">
    <source>
        <dbReference type="ARBA" id="ARBA00023015"/>
    </source>
</evidence>
<feature type="domain" description="Cyclic nucleotide-binding" evidence="4">
    <location>
        <begin position="13"/>
        <end position="134"/>
    </location>
</feature>
<dbReference type="CDD" id="cd00038">
    <property type="entry name" value="CAP_ED"/>
    <property type="match status" value="1"/>
</dbReference>
<accession>A0A1Z4JG81</accession>
<dbReference type="PROSITE" id="PS50042">
    <property type="entry name" value="CNMP_BINDING_3"/>
    <property type="match status" value="1"/>
</dbReference>
<dbReference type="InterPro" id="IPR018490">
    <property type="entry name" value="cNMP-bd_dom_sf"/>
</dbReference>
<evidence type="ECO:0000256" key="2">
    <source>
        <dbReference type="ARBA" id="ARBA00023125"/>
    </source>
</evidence>
<dbReference type="Gene3D" id="2.60.120.10">
    <property type="entry name" value="Jelly Rolls"/>
    <property type="match status" value="1"/>
</dbReference>
<dbReference type="PANTHER" id="PTHR24567:SF74">
    <property type="entry name" value="HTH-TYPE TRANSCRIPTIONAL REGULATOR ARCR"/>
    <property type="match status" value="1"/>
</dbReference>
<dbReference type="InterPro" id="IPR012318">
    <property type="entry name" value="HTH_CRP"/>
</dbReference>
<organism evidence="5 6">
    <name type="scientific">Leptolyngbya boryana NIES-2135</name>
    <dbReference type="NCBI Taxonomy" id="1973484"/>
    <lineage>
        <taxon>Bacteria</taxon>
        <taxon>Bacillati</taxon>
        <taxon>Cyanobacteriota</taxon>
        <taxon>Cyanophyceae</taxon>
        <taxon>Leptolyngbyales</taxon>
        <taxon>Leptolyngbyaceae</taxon>
        <taxon>Leptolyngbya group</taxon>
        <taxon>Leptolyngbya</taxon>
    </lineage>
</organism>
<dbReference type="Pfam" id="PF13545">
    <property type="entry name" value="HTH_Crp_2"/>
    <property type="match status" value="1"/>
</dbReference>
<keyword evidence="1" id="KW-0805">Transcription regulation</keyword>
<dbReference type="EMBL" id="AP018203">
    <property type="protein sequence ID" value="BAY55678.1"/>
    <property type="molecule type" value="Genomic_DNA"/>
</dbReference>
<evidence type="ECO:0000313" key="5">
    <source>
        <dbReference type="EMBL" id="BAY55678.1"/>
    </source>
</evidence>
<dbReference type="Gene3D" id="1.10.10.10">
    <property type="entry name" value="Winged helix-like DNA-binding domain superfamily/Winged helix DNA-binding domain"/>
    <property type="match status" value="1"/>
</dbReference>
<dbReference type="GO" id="GO:0005829">
    <property type="term" value="C:cytosol"/>
    <property type="evidence" value="ECO:0007669"/>
    <property type="project" value="TreeGrafter"/>
</dbReference>
<reference evidence="5 6" key="1">
    <citation type="submission" date="2017-06" db="EMBL/GenBank/DDBJ databases">
        <title>Genome sequencing of cyanobaciteial culture collection at National Institute for Environmental Studies (NIES).</title>
        <authorList>
            <person name="Hirose Y."/>
            <person name="Shimura Y."/>
            <person name="Fujisawa T."/>
            <person name="Nakamura Y."/>
            <person name="Kawachi M."/>
        </authorList>
    </citation>
    <scope>NUCLEOTIDE SEQUENCE [LARGE SCALE GENOMIC DNA]</scope>
    <source>
        <strain evidence="5 6">NIES-2135</strain>
    </source>
</reference>
<protein>
    <submittedName>
        <fullName evidence="5">Putative transcriptional regulator, Crp/Fnr family protein</fullName>
    </submittedName>
</protein>